<feature type="non-terminal residue" evidence="1">
    <location>
        <position position="59"/>
    </location>
</feature>
<proteinExistence type="predicted"/>
<dbReference type="EMBL" id="OZ020096">
    <property type="protein sequence ID" value="CAK9255188.1"/>
    <property type="molecule type" value="Genomic_DNA"/>
</dbReference>
<accession>A0ABP0VLA6</accession>
<protein>
    <submittedName>
        <fullName evidence="1">Uncharacterized protein</fullName>
    </submittedName>
</protein>
<name>A0ABP0VLA6_9BRYO</name>
<organism evidence="1 2">
    <name type="scientific">Sphagnum jensenii</name>
    <dbReference type="NCBI Taxonomy" id="128206"/>
    <lineage>
        <taxon>Eukaryota</taxon>
        <taxon>Viridiplantae</taxon>
        <taxon>Streptophyta</taxon>
        <taxon>Embryophyta</taxon>
        <taxon>Bryophyta</taxon>
        <taxon>Sphagnophytina</taxon>
        <taxon>Sphagnopsida</taxon>
        <taxon>Sphagnales</taxon>
        <taxon>Sphagnaceae</taxon>
        <taxon>Sphagnum</taxon>
    </lineage>
</organism>
<reference evidence="1 2" key="1">
    <citation type="submission" date="2024-02" db="EMBL/GenBank/DDBJ databases">
        <authorList>
            <consortium name="ELIXIR-Norway"/>
            <consortium name="Elixir Norway"/>
        </authorList>
    </citation>
    <scope>NUCLEOTIDE SEQUENCE [LARGE SCALE GENOMIC DNA]</scope>
</reference>
<sequence>QEKEVDDLLARMRSNESTITWKTILAPTREFLNLISGYGFQACYSHPNPRNWLLITLIE</sequence>
<gene>
    <name evidence="1" type="ORF">CSSPJE1EN1_LOCUS666</name>
</gene>
<evidence type="ECO:0000313" key="1">
    <source>
        <dbReference type="EMBL" id="CAK9255188.1"/>
    </source>
</evidence>
<dbReference type="Proteomes" id="UP001497444">
    <property type="component" value="Chromosome 1"/>
</dbReference>
<feature type="non-terminal residue" evidence="1">
    <location>
        <position position="1"/>
    </location>
</feature>
<keyword evidence="2" id="KW-1185">Reference proteome</keyword>
<evidence type="ECO:0000313" key="2">
    <source>
        <dbReference type="Proteomes" id="UP001497444"/>
    </source>
</evidence>